<dbReference type="OrthoDB" id="3997550at2759"/>
<reference evidence="2 3" key="1">
    <citation type="journal article" date="2016" name="Proc. Natl. Acad. Sci. U.S.A.">
        <title>Comparative genomics of biotechnologically important yeasts.</title>
        <authorList>
            <person name="Riley R."/>
            <person name="Haridas S."/>
            <person name="Wolfe K.H."/>
            <person name="Lopes M.R."/>
            <person name="Hittinger C.T."/>
            <person name="Goeker M."/>
            <person name="Salamov A.A."/>
            <person name="Wisecaver J.H."/>
            <person name="Long T.M."/>
            <person name="Calvey C.H."/>
            <person name="Aerts A.L."/>
            <person name="Barry K.W."/>
            <person name="Choi C."/>
            <person name="Clum A."/>
            <person name="Coughlan A.Y."/>
            <person name="Deshpande S."/>
            <person name="Douglass A.P."/>
            <person name="Hanson S.J."/>
            <person name="Klenk H.-P."/>
            <person name="LaButti K.M."/>
            <person name="Lapidus A."/>
            <person name="Lindquist E.A."/>
            <person name="Lipzen A.M."/>
            <person name="Meier-Kolthoff J.P."/>
            <person name="Ohm R.A."/>
            <person name="Otillar R.P."/>
            <person name="Pangilinan J.L."/>
            <person name="Peng Y."/>
            <person name="Rokas A."/>
            <person name="Rosa C.A."/>
            <person name="Scheuner C."/>
            <person name="Sibirny A.A."/>
            <person name="Slot J.C."/>
            <person name="Stielow J.B."/>
            <person name="Sun H."/>
            <person name="Kurtzman C.P."/>
            <person name="Blackwell M."/>
            <person name="Grigoriev I.V."/>
            <person name="Jeffries T.W."/>
        </authorList>
    </citation>
    <scope>NUCLEOTIDE SEQUENCE [LARGE SCALE GENOMIC DNA]</scope>
    <source>
        <strain evidence="2 3">NRRL Y-2026</strain>
    </source>
</reference>
<protein>
    <recommendedName>
        <fullName evidence="1">Ribonuclease H2 subunit B wHTH domain-containing protein</fullName>
    </recommendedName>
</protein>
<dbReference type="Pfam" id="PF09468">
    <property type="entry name" value="RNase_H2-Ydr279"/>
    <property type="match status" value="1"/>
</dbReference>
<dbReference type="GO" id="GO:0006401">
    <property type="term" value="P:RNA catabolic process"/>
    <property type="evidence" value="ECO:0007669"/>
    <property type="project" value="TreeGrafter"/>
</dbReference>
<dbReference type="Proteomes" id="UP000094455">
    <property type="component" value="Unassembled WGS sequence"/>
</dbReference>
<sequence>MTISIAELEERKKNDYRVILVPESVSDSSSDTKLITVPNTHPITGKMTDFLITQSEVDNSTSLSVLDRINWKNPNVKNQSYTPDGKPYRCLFITKGDTTASGGSSLIPATILGSEPDIYAMTPFSPLYFLLEYFKPIIQKKHQNREGNDNDQRLLTYEDMMDEICERDEFLGKLVHSFNFDLKKYLEIICDSTSIPSMDSDDEELSVFYKPSIEKIKQFLLTKVEGLTERLILKDQYRSIKLRWETMYPGELPEEIKLSMCRKQSVLLLSNFVDTWYIKESVDYDFSKLDCYIQKVRERENAEDMINESLQQLHEGTAAVLSAQNKKVKTVKKQVKTVKSSSVAVGKGALDMFFKKKI</sequence>
<dbReference type="STRING" id="763406.A0A1E3NVH7"/>
<evidence type="ECO:0000313" key="2">
    <source>
        <dbReference type="EMBL" id="ODQ49553.1"/>
    </source>
</evidence>
<organism evidence="2 3">
    <name type="scientific">Pichia membranifaciens NRRL Y-2026</name>
    <dbReference type="NCBI Taxonomy" id="763406"/>
    <lineage>
        <taxon>Eukaryota</taxon>
        <taxon>Fungi</taxon>
        <taxon>Dikarya</taxon>
        <taxon>Ascomycota</taxon>
        <taxon>Saccharomycotina</taxon>
        <taxon>Pichiomycetes</taxon>
        <taxon>Pichiales</taxon>
        <taxon>Pichiaceae</taxon>
        <taxon>Pichia</taxon>
    </lineage>
</organism>
<dbReference type="GO" id="GO:0032299">
    <property type="term" value="C:ribonuclease H2 complex"/>
    <property type="evidence" value="ECO:0007669"/>
    <property type="project" value="InterPro"/>
</dbReference>
<name>A0A1E3NVH7_9ASCO</name>
<gene>
    <name evidence="2" type="ORF">PICMEDRAFT_14988</name>
</gene>
<evidence type="ECO:0000313" key="3">
    <source>
        <dbReference type="Proteomes" id="UP000094455"/>
    </source>
</evidence>
<evidence type="ECO:0000259" key="1">
    <source>
        <dbReference type="Pfam" id="PF09468"/>
    </source>
</evidence>
<dbReference type="GeneID" id="30177311"/>
<dbReference type="Gene3D" id="1.10.20.120">
    <property type="match status" value="1"/>
</dbReference>
<proteinExistence type="predicted"/>
<accession>A0A1E3NVH7</accession>
<dbReference type="PANTHER" id="PTHR13383:SF11">
    <property type="entry name" value="RIBONUCLEASE H2 SUBUNIT B"/>
    <property type="match status" value="1"/>
</dbReference>
<dbReference type="EMBL" id="KV454001">
    <property type="protein sequence ID" value="ODQ49553.1"/>
    <property type="molecule type" value="Genomic_DNA"/>
</dbReference>
<dbReference type="GO" id="GO:0005654">
    <property type="term" value="C:nucleoplasm"/>
    <property type="evidence" value="ECO:0007669"/>
    <property type="project" value="TreeGrafter"/>
</dbReference>
<dbReference type="InterPro" id="IPR040456">
    <property type="entry name" value="RNase_H2_suB"/>
</dbReference>
<dbReference type="InterPro" id="IPR019024">
    <property type="entry name" value="RNase_H2_suB_wHTH"/>
</dbReference>
<keyword evidence="3" id="KW-1185">Reference proteome</keyword>
<dbReference type="RefSeq" id="XP_019020666.1">
    <property type="nucleotide sequence ID" value="XM_019160624.1"/>
</dbReference>
<dbReference type="AlphaFoldDB" id="A0A1E3NVH7"/>
<feature type="domain" description="Ribonuclease H2 subunit B wHTH" evidence="1">
    <location>
        <begin position="136"/>
        <end position="241"/>
    </location>
</feature>
<dbReference type="PANTHER" id="PTHR13383">
    <property type="entry name" value="RIBONUCLEASE H2 SUBUNIT B"/>
    <property type="match status" value="1"/>
</dbReference>